<evidence type="ECO:0000313" key="4">
    <source>
        <dbReference type="Proteomes" id="UP000254978"/>
    </source>
</evidence>
<dbReference type="Pfam" id="PF00496">
    <property type="entry name" value="SBP_bac_5"/>
    <property type="match status" value="1"/>
</dbReference>
<feature type="signal peptide" evidence="1">
    <location>
        <begin position="1"/>
        <end position="29"/>
    </location>
</feature>
<dbReference type="GO" id="GO:1904680">
    <property type="term" value="F:peptide transmembrane transporter activity"/>
    <property type="evidence" value="ECO:0007669"/>
    <property type="project" value="TreeGrafter"/>
</dbReference>
<organism evidence="3 4">
    <name type="scientific">Mycolicibacterium tokaiense</name>
    <dbReference type="NCBI Taxonomy" id="39695"/>
    <lineage>
        <taxon>Bacteria</taxon>
        <taxon>Bacillati</taxon>
        <taxon>Actinomycetota</taxon>
        <taxon>Actinomycetes</taxon>
        <taxon>Mycobacteriales</taxon>
        <taxon>Mycobacteriaceae</taxon>
        <taxon>Mycolicibacterium</taxon>
    </lineage>
</organism>
<dbReference type="PIRSF" id="PIRSF002741">
    <property type="entry name" value="MppA"/>
    <property type="match status" value="1"/>
</dbReference>
<dbReference type="SUPFAM" id="SSF53850">
    <property type="entry name" value="Periplasmic binding protein-like II"/>
    <property type="match status" value="1"/>
</dbReference>
<dbReference type="AlphaFoldDB" id="A0A378TP71"/>
<dbReference type="Gene3D" id="3.40.190.10">
    <property type="entry name" value="Periplasmic binding protein-like II"/>
    <property type="match status" value="1"/>
</dbReference>
<evidence type="ECO:0000256" key="1">
    <source>
        <dbReference type="SAM" id="SignalP"/>
    </source>
</evidence>
<name>A0A378TP71_9MYCO</name>
<dbReference type="InterPro" id="IPR000914">
    <property type="entry name" value="SBP_5_dom"/>
</dbReference>
<proteinExistence type="predicted"/>
<evidence type="ECO:0000259" key="2">
    <source>
        <dbReference type="Pfam" id="PF00496"/>
    </source>
</evidence>
<feature type="chain" id="PRO_5039604608" evidence="1">
    <location>
        <begin position="30"/>
        <end position="527"/>
    </location>
</feature>
<dbReference type="InterPro" id="IPR039424">
    <property type="entry name" value="SBP_5"/>
</dbReference>
<protein>
    <submittedName>
        <fullName evidence="3">Dipeptide ABC transporter periplasmic protein</fullName>
    </submittedName>
</protein>
<keyword evidence="1" id="KW-0732">Signal</keyword>
<evidence type="ECO:0000313" key="3">
    <source>
        <dbReference type="EMBL" id="STZ61595.1"/>
    </source>
</evidence>
<dbReference type="GO" id="GO:0043190">
    <property type="term" value="C:ATP-binding cassette (ABC) transporter complex"/>
    <property type="evidence" value="ECO:0007669"/>
    <property type="project" value="InterPro"/>
</dbReference>
<dbReference type="OrthoDB" id="9046151at2"/>
<dbReference type="Proteomes" id="UP000254978">
    <property type="component" value="Unassembled WGS sequence"/>
</dbReference>
<sequence length="527" mass="57407">MTESPLDRRFTRRSMLRSSLLLGAGMALAPVVASCATPTGRPGPNAISLGLNRALNTLDNKLLQYDAALTVQRAVRQALTEITTDLTPRLVLADEFRLVEPTRWFVHLRPGIRYSDGSAVQVQDVATALSMYQQVDGSFVAGFFPEWPTVEPLDANSFFLNTTRPVPVLDYLMSNILITPAAANKPEDLSGGVGTGPYIVTASDRGSGTYSLARNENYWGTAPHVEQVQVRFMPDESSRVVALRSGELDVIDSITPDSTDQIEGLNGVAVQHTDGVRLNQLFYNFRKPAGHPLADARVRRALTYAIDGQSLIDNVMQGSATASRGVIPLSLAGAIETGSYTFDPDRTKSELRSLGLEDLRVKIIWESGEFAADTDIMESVLQMLSAAGVGATLQQFEPGGDIAQWRQGKAGDWDILGNGYPSPTGLALTILQGMYAGTPEKEETRDTYHGYLFPEITAIITQASEEVEPARRDALLADAQRRIWDTCPMLWSFVPKAVLGRRTRIDGIDLRPTNSYDLAAVTLNGNS</sequence>
<gene>
    <name evidence="3" type="primary">dppA_2</name>
    <name evidence="3" type="ORF">NCTC10821_05152</name>
</gene>
<dbReference type="GO" id="GO:0042597">
    <property type="term" value="C:periplasmic space"/>
    <property type="evidence" value="ECO:0007669"/>
    <property type="project" value="UniProtKB-ARBA"/>
</dbReference>
<dbReference type="GO" id="GO:0015833">
    <property type="term" value="P:peptide transport"/>
    <property type="evidence" value="ECO:0007669"/>
    <property type="project" value="TreeGrafter"/>
</dbReference>
<reference evidence="3 4" key="1">
    <citation type="submission" date="2018-06" db="EMBL/GenBank/DDBJ databases">
        <authorList>
            <consortium name="Pathogen Informatics"/>
            <person name="Doyle S."/>
        </authorList>
    </citation>
    <scope>NUCLEOTIDE SEQUENCE [LARGE SCALE GENOMIC DNA]</scope>
    <source>
        <strain evidence="3 4">NCTC10821</strain>
    </source>
</reference>
<dbReference type="PANTHER" id="PTHR30290">
    <property type="entry name" value="PERIPLASMIC BINDING COMPONENT OF ABC TRANSPORTER"/>
    <property type="match status" value="1"/>
</dbReference>
<dbReference type="CDD" id="cd00995">
    <property type="entry name" value="PBP2_NikA_DppA_OppA_like"/>
    <property type="match status" value="1"/>
</dbReference>
<dbReference type="PROSITE" id="PS51318">
    <property type="entry name" value="TAT"/>
    <property type="match status" value="1"/>
</dbReference>
<keyword evidence="4" id="KW-1185">Reference proteome</keyword>
<dbReference type="EMBL" id="UGQT01000001">
    <property type="protein sequence ID" value="STZ61595.1"/>
    <property type="molecule type" value="Genomic_DNA"/>
</dbReference>
<dbReference type="InterPro" id="IPR030678">
    <property type="entry name" value="Peptide/Ni-bd"/>
</dbReference>
<dbReference type="Gene3D" id="3.90.76.10">
    <property type="entry name" value="Dipeptide-binding Protein, Domain 1"/>
    <property type="match status" value="1"/>
</dbReference>
<accession>A0A378TP71</accession>
<feature type="domain" description="Solute-binding protein family 5" evidence="2">
    <location>
        <begin position="100"/>
        <end position="438"/>
    </location>
</feature>
<dbReference type="InterPro" id="IPR006311">
    <property type="entry name" value="TAT_signal"/>
</dbReference>
<dbReference type="Gene3D" id="3.10.105.10">
    <property type="entry name" value="Dipeptide-binding Protein, Domain 3"/>
    <property type="match status" value="1"/>
</dbReference>